<accession>A0A9P8PK13</accession>
<comment type="caution">
    <text evidence="1">The sequence shown here is derived from an EMBL/GenBank/DDBJ whole genome shotgun (WGS) entry which is preliminary data.</text>
</comment>
<protein>
    <submittedName>
        <fullName evidence="1">Uncharacterized protein</fullName>
    </submittedName>
</protein>
<dbReference type="EMBL" id="JAEUBG010005684">
    <property type="protein sequence ID" value="KAH3673252.1"/>
    <property type="molecule type" value="Genomic_DNA"/>
</dbReference>
<evidence type="ECO:0000313" key="1">
    <source>
        <dbReference type="EMBL" id="KAH3673252.1"/>
    </source>
</evidence>
<sequence>MNSPSLEAEKFNRRRSSILAASQYSKSYFEGSWSRNFLKRLIRSESASRLDMSFIVLQYELDLDLFDAVDVFERSVN</sequence>
<evidence type="ECO:0000313" key="2">
    <source>
        <dbReference type="Proteomes" id="UP000774326"/>
    </source>
</evidence>
<reference evidence="1" key="1">
    <citation type="journal article" date="2021" name="Open Biol.">
        <title>Shared evolutionary footprints suggest mitochondrial oxidative damage underlies multiple complex I losses in fungi.</title>
        <authorList>
            <person name="Schikora-Tamarit M.A."/>
            <person name="Marcet-Houben M."/>
            <person name="Nosek J."/>
            <person name="Gabaldon T."/>
        </authorList>
    </citation>
    <scope>NUCLEOTIDE SEQUENCE</scope>
    <source>
        <strain evidence="1">CBS2887</strain>
    </source>
</reference>
<dbReference type="Proteomes" id="UP000774326">
    <property type="component" value="Unassembled WGS sequence"/>
</dbReference>
<reference evidence="1" key="2">
    <citation type="submission" date="2021-01" db="EMBL/GenBank/DDBJ databases">
        <authorList>
            <person name="Schikora-Tamarit M.A."/>
        </authorList>
    </citation>
    <scope>NUCLEOTIDE SEQUENCE</scope>
    <source>
        <strain evidence="1">CBS2887</strain>
    </source>
</reference>
<dbReference type="AlphaFoldDB" id="A0A9P8PK13"/>
<name>A0A9P8PK13_WICPI</name>
<keyword evidence="2" id="KW-1185">Reference proteome</keyword>
<organism evidence="1 2">
    <name type="scientific">Wickerhamomyces pijperi</name>
    <name type="common">Yeast</name>
    <name type="synonym">Pichia pijperi</name>
    <dbReference type="NCBI Taxonomy" id="599730"/>
    <lineage>
        <taxon>Eukaryota</taxon>
        <taxon>Fungi</taxon>
        <taxon>Dikarya</taxon>
        <taxon>Ascomycota</taxon>
        <taxon>Saccharomycotina</taxon>
        <taxon>Saccharomycetes</taxon>
        <taxon>Phaffomycetales</taxon>
        <taxon>Wickerhamomycetaceae</taxon>
        <taxon>Wickerhamomyces</taxon>
    </lineage>
</organism>
<proteinExistence type="predicted"/>
<gene>
    <name evidence="1" type="ORF">WICPIJ_009871</name>
</gene>